<accession>M5EWW3</accession>
<dbReference type="OrthoDB" id="7270696at2"/>
<keyword evidence="2" id="KW-1185">Reference proteome</keyword>
<dbReference type="RefSeq" id="WP_008877584.1">
    <property type="nucleotide sequence ID" value="NZ_CAUM01000149.1"/>
</dbReference>
<comment type="caution">
    <text evidence="1">The sequence shown here is derived from an EMBL/GenBank/DDBJ whole genome shotgun (WGS) entry which is preliminary data.</text>
</comment>
<organism evidence="1 2">
    <name type="scientific">Mesorhizobium metallidurans STM 2683</name>
    <dbReference type="NCBI Taxonomy" id="1297569"/>
    <lineage>
        <taxon>Bacteria</taxon>
        <taxon>Pseudomonadati</taxon>
        <taxon>Pseudomonadota</taxon>
        <taxon>Alphaproteobacteria</taxon>
        <taxon>Hyphomicrobiales</taxon>
        <taxon>Phyllobacteriaceae</taxon>
        <taxon>Mesorhizobium</taxon>
    </lineage>
</organism>
<dbReference type="AlphaFoldDB" id="M5EWW3"/>
<dbReference type="Proteomes" id="UP000012062">
    <property type="component" value="Unassembled WGS sequence"/>
</dbReference>
<proteinExistence type="predicted"/>
<gene>
    <name evidence="1" type="ORF">MESS2_790004</name>
</gene>
<evidence type="ECO:0000313" key="2">
    <source>
        <dbReference type="Proteomes" id="UP000012062"/>
    </source>
</evidence>
<name>M5EWW3_9HYPH</name>
<reference evidence="1 2" key="1">
    <citation type="submission" date="2013-02" db="EMBL/GenBank/DDBJ databases">
        <authorList>
            <person name="Genoscope - CEA"/>
        </authorList>
    </citation>
    <scope>NUCLEOTIDE SEQUENCE [LARGE SCALE GENOMIC DNA]</scope>
    <source>
        <strain evidence="1 2">STM 2683</strain>
    </source>
</reference>
<evidence type="ECO:0000313" key="1">
    <source>
        <dbReference type="EMBL" id="CCV08712.1"/>
    </source>
</evidence>
<dbReference type="eggNOG" id="ENOG5032X4I">
    <property type="taxonomic scope" value="Bacteria"/>
</dbReference>
<dbReference type="EMBL" id="CAUM01000149">
    <property type="protein sequence ID" value="CCV08712.1"/>
    <property type="molecule type" value="Genomic_DNA"/>
</dbReference>
<sequence length="116" mass="12745">MREADNDEIDLCCPQIVADNAAKGLRLRGIFGRGGTEIGVARATELKNRDKLSPSTVRRMVSYFARHEVDNKGRNFGSEENPSAGYIAWLLRGGDEGRAWALDLKQKIGSAPDVRA</sequence>
<protein>
    <submittedName>
        <fullName evidence="1">Uncharacterized protein</fullName>
    </submittedName>
</protein>